<sequence>MMLAVGNPGHCLACGEMYKFITYDKVTVSFGGRLRRMRKKLKLRQWEVAERAGLSRDYISVLELSDRQQLKISTLVALAAALEVSARHLVLLALEDYQHVQAQKQELEGES</sequence>
<dbReference type="EMBL" id="BAAANN010000014">
    <property type="protein sequence ID" value="GAA1963448.1"/>
    <property type="molecule type" value="Genomic_DNA"/>
</dbReference>
<feature type="domain" description="HTH cro/C1-type" evidence="2">
    <location>
        <begin position="34"/>
        <end position="89"/>
    </location>
</feature>
<dbReference type="PANTHER" id="PTHR46797:SF1">
    <property type="entry name" value="METHYLPHOSPHONATE SYNTHASE"/>
    <property type="match status" value="1"/>
</dbReference>
<dbReference type="CDD" id="cd00093">
    <property type="entry name" value="HTH_XRE"/>
    <property type="match status" value="1"/>
</dbReference>
<keyword evidence="1" id="KW-0238">DNA-binding</keyword>
<dbReference type="SUPFAM" id="SSF47413">
    <property type="entry name" value="lambda repressor-like DNA-binding domains"/>
    <property type="match status" value="1"/>
</dbReference>
<evidence type="ECO:0000259" key="2">
    <source>
        <dbReference type="PROSITE" id="PS50943"/>
    </source>
</evidence>
<reference evidence="3 4" key="1">
    <citation type="journal article" date="2019" name="Int. J. Syst. Evol. Microbiol.">
        <title>The Global Catalogue of Microorganisms (GCM) 10K type strain sequencing project: providing services to taxonomists for standard genome sequencing and annotation.</title>
        <authorList>
            <consortium name="The Broad Institute Genomics Platform"/>
            <consortium name="The Broad Institute Genome Sequencing Center for Infectious Disease"/>
            <person name="Wu L."/>
            <person name="Ma J."/>
        </authorList>
    </citation>
    <scope>NUCLEOTIDE SEQUENCE [LARGE SCALE GENOMIC DNA]</scope>
    <source>
        <strain evidence="3 4">JCM 14545</strain>
    </source>
</reference>
<dbReference type="Gene3D" id="1.10.260.40">
    <property type="entry name" value="lambda repressor-like DNA-binding domains"/>
    <property type="match status" value="1"/>
</dbReference>
<gene>
    <name evidence="3" type="ORF">GCM10009754_38620</name>
</gene>
<accession>A0ABN2R4X8</accession>
<dbReference type="PANTHER" id="PTHR46797">
    <property type="entry name" value="HTH-TYPE TRANSCRIPTIONAL REGULATOR"/>
    <property type="match status" value="1"/>
</dbReference>
<evidence type="ECO:0000313" key="3">
    <source>
        <dbReference type="EMBL" id="GAA1963448.1"/>
    </source>
</evidence>
<evidence type="ECO:0000256" key="1">
    <source>
        <dbReference type="ARBA" id="ARBA00023125"/>
    </source>
</evidence>
<dbReference type="Proteomes" id="UP001501116">
    <property type="component" value="Unassembled WGS sequence"/>
</dbReference>
<dbReference type="InterPro" id="IPR001387">
    <property type="entry name" value="Cro/C1-type_HTH"/>
</dbReference>
<dbReference type="Pfam" id="PF01381">
    <property type="entry name" value="HTH_3"/>
    <property type="match status" value="1"/>
</dbReference>
<keyword evidence="4" id="KW-1185">Reference proteome</keyword>
<evidence type="ECO:0000313" key="4">
    <source>
        <dbReference type="Proteomes" id="UP001501116"/>
    </source>
</evidence>
<dbReference type="PROSITE" id="PS50943">
    <property type="entry name" value="HTH_CROC1"/>
    <property type="match status" value="1"/>
</dbReference>
<dbReference type="InterPro" id="IPR010982">
    <property type="entry name" value="Lambda_DNA-bd_dom_sf"/>
</dbReference>
<organism evidence="3 4">
    <name type="scientific">Amycolatopsis minnesotensis</name>
    <dbReference type="NCBI Taxonomy" id="337894"/>
    <lineage>
        <taxon>Bacteria</taxon>
        <taxon>Bacillati</taxon>
        <taxon>Actinomycetota</taxon>
        <taxon>Actinomycetes</taxon>
        <taxon>Pseudonocardiales</taxon>
        <taxon>Pseudonocardiaceae</taxon>
        <taxon>Amycolatopsis</taxon>
    </lineage>
</organism>
<comment type="caution">
    <text evidence="3">The sequence shown here is derived from an EMBL/GenBank/DDBJ whole genome shotgun (WGS) entry which is preliminary data.</text>
</comment>
<name>A0ABN2R4X8_9PSEU</name>
<protein>
    <recommendedName>
        <fullName evidence="2">HTH cro/C1-type domain-containing protein</fullName>
    </recommendedName>
</protein>
<dbReference type="SMART" id="SM00530">
    <property type="entry name" value="HTH_XRE"/>
    <property type="match status" value="1"/>
</dbReference>
<dbReference type="InterPro" id="IPR050807">
    <property type="entry name" value="TransReg_Diox_bact_type"/>
</dbReference>
<proteinExistence type="predicted"/>